<evidence type="ECO:0000313" key="2">
    <source>
        <dbReference type="Proteomes" id="UP000242656"/>
    </source>
</evidence>
<comment type="caution">
    <text evidence="1">The sequence shown here is derived from an EMBL/GenBank/DDBJ whole genome shotgun (WGS) entry which is preliminary data.</text>
</comment>
<sequence>MKRDKELKAYAIGNDRRYAVVISNSKDIAAFWLRDAAGYSNEEMKKLNVWEFPLDKVKL</sequence>
<protein>
    <submittedName>
        <fullName evidence="1">Uncharacterized protein</fullName>
    </submittedName>
</protein>
<proteinExistence type="predicted"/>
<reference evidence="1 2" key="1">
    <citation type="submission" date="2017-09" db="EMBL/GenBank/DDBJ databases">
        <title>Large-scale bioinformatics analysis of Bacillus genomes uncovers conserved roles of natural products in bacterial physiology.</title>
        <authorList>
            <consortium name="Agbiome Team Llc"/>
            <person name="Bleich R.M."/>
            <person name="Grubbs K.J."/>
            <person name="Santa Maria K.C."/>
            <person name="Allen S.E."/>
            <person name="Farag S."/>
            <person name="Shank E.A."/>
            <person name="Bowers A."/>
        </authorList>
    </citation>
    <scope>NUCLEOTIDE SEQUENCE [LARGE SCALE GENOMIC DNA]</scope>
    <source>
        <strain evidence="1 2">AFS083043</strain>
    </source>
</reference>
<dbReference type="RefSeq" id="WP_098490472.1">
    <property type="nucleotide sequence ID" value="NZ_NUWN01000027.1"/>
</dbReference>
<accession>A0A2B0MIR7</accession>
<organism evidence="1 2">
    <name type="scientific">Bacillus cereus</name>
    <dbReference type="NCBI Taxonomy" id="1396"/>
    <lineage>
        <taxon>Bacteria</taxon>
        <taxon>Bacillati</taxon>
        <taxon>Bacillota</taxon>
        <taxon>Bacilli</taxon>
        <taxon>Bacillales</taxon>
        <taxon>Bacillaceae</taxon>
        <taxon>Bacillus</taxon>
        <taxon>Bacillus cereus group</taxon>
    </lineage>
</organism>
<gene>
    <name evidence="1" type="ORF">COI93_08895</name>
</gene>
<dbReference type="Proteomes" id="UP000242656">
    <property type="component" value="Unassembled WGS sequence"/>
</dbReference>
<dbReference type="AlphaFoldDB" id="A0A2B0MIR7"/>
<evidence type="ECO:0000313" key="1">
    <source>
        <dbReference type="EMBL" id="PFK44062.1"/>
    </source>
</evidence>
<name>A0A2B0MIR7_BACCE</name>
<dbReference type="EMBL" id="NUWN01000027">
    <property type="protein sequence ID" value="PFK44062.1"/>
    <property type="molecule type" value="Genomic_DNA"/>
</dbReference>